<evidence type="ECO:0000256" key="1">
    <source>
        <dbReference type="SAM" id="MobiDB-lite"/>
    </source>
</evidence>
<dbReference type="PANTHER" id="PTHR31286">
    <property type="entry name" value="GLYCINE-RICH CELL WALL STRUCTURAL PROTEIN 1.8-LIKE"/>
    <property type="match status" value="1"/>
</dbReference>
<reference evidence="3 4" key="1">
    <citation type="submission" date="2024-11" db="EMBL/GenBank/DDBJ databases">
        <title>A near-complete genome assembly of Cinchona calisaya.</title>
        <authorList>
            <person name="Lian D.C."/>
            <person name="Zhao X.W."/>
            <person name="Wei L."/>
        </authorList>
    </citation>
    <scope>NUCLEOTIDE SEQUENCE [LARGE SCALE GENOMIC DNA]</scope>
    <source>
        <tissue evidence="3">Nenye</tissue>
    </source>
</reference>
<keyword evidence="4" id="KW-1185">Reference proteome</keyword>
<sequence>MAEELTEAPEKFDLCENERYGAELNDEDLKVTVAECKLSTLGRIVGEKSISFSGIKGFTNQIWGFSRNLKIAEFDPNLFQFIFSKAEDKERILRGKSGLIDNQLLLVKNWSEDVEHSKLTFNSTQIWVQIWNLPLHWISREVGVKVGQIFNKVLDVKLAQSGSKEGKYLGIQGPKSNGKPEMLEPNNDIMGMDIEAWELNKDSQILKNLQGRKFRRLSQSVRAPLKDLNDYQSGISEAGERKLNSGSEETDSYGKENDKMAKIVFGLELGG</sequence>
<organism evidence="3 4">
    <name type="scientific">Cinchona calisaya</name>
    <dbReference type="NCBI Taxonomy" id="153742"/>
    <lineage>
        <taxon>Eukaryota</taxon>
        <taxon>Viridiplantae</taxon>
        <taxon>Streptophyta</taxon>
        <taxon>Embryophyta</taxon>
        <taxon>Tracheophyta</taxon>
        <taxon>Spermatophyta</taxon>
        <taxon>Magnoliopsida</taxon>
        <taxon>eudicotyledons</taxon>
        <taxon>Gunneridae</taxon>
        <taxon>Pentapetalae</taxon>
        <taxon>asterids</taxon>
        <taxon>lamiids</taxon>
        <taxon>Gentianales</taxon>
        <taxon>Rubiaceae</taxon>
        <taxon>Cinchonoideae</taxon>
        <taxon>Cinchoneae</taxon>
        <taxon>Cinchona</taxon>
    </lineage>
</organism>
<evidence type="ECO:0000313" key="4">
    <source>
        <dbReference type="Proteomes" id="UP001630127"/>
    </source>
</evidence>
<proteinExistence type="predicted"/>
<evidence type="ECO:0000313" key="3">
    <source>
        <dbReference type="EMBL" id="KAL3525423.1"/>
    </source>
</evidence>
<protein>
    <recommendedName>
        <fullName evidence="2">DUF4283 domain-containing protein</fullName>
    </recommendedName>
</protein>
<evidence type="ECO:0000259" key="2">
    <source>
        <dbReference type="Pfam" id="PF14111"/>
    </source>
</evidence>
<dbReference type="Pfam" id="PF14111">
    <property type="entry name" value="DUF4283"/>
    <property type="match status" value="1"/>
</dbReference>
<gene>
    <name evidence="3" type="ORF">ACH5RR_013795</name>
</gene>
<accession>A0ABD3A6V1</accession>
<dbReference type="EMBL" id="JBJUIK010000006">
    <property type="protein sequence ID" value="KAL3525423.1"/>
    <property type="molecule type" value="Genomic_DNA"/>
</dbReference>
<dbReference type="PANTHER" id="PTHR31286:SF178">
    <property type="entry name" value="DUF4283 DOMAIN-CONTAINING PROTEIN"/>
    <property type="match status" value="1"/>
</dbReference>
<name>A0ABD3A6V1_9GENT</name>
<dbReference type="Proteomes" id="UP001630127">
    <property type="component" value="Unassembled WGS sequence"/>
</dbReference>
<dbReference type="InterPro" id="IPR025558">
    <property type="entry name" value="DUF4283"/>
</dbReference>
<dbReference type="AlphaFoldDB" id="A0ABD3A6V1"/>
<comment type="caution">
    <text evidence="3">The sequence shown here is derived from an EMBL/GenBank/DDBJ whole genome shotgun (WGS) entry which is preliminary data.</text>
</comment>
<feature type="domain" description="DUF4283" evidence="2">
    <location>
        <begin position="34"/>
        <end position="115"/>
    </location>
</feature>
<feature type="region of interest" description="Disordered" evidence="1">
    <location>
        <begin position="236"/>
        <end position="255"/>
    </location>
</feature>
<dbReference type="InterPro" id="IPR040256">
    <property type="entry name" value="At4g02000-like"/>
</dbReference>